<keyword evidence="5" id="KW-1185">Reference proteome</keyword>
<organism evidence="4 5">
    <name type="scientific">Labedella phragmitis</name>
    <dbReference type="NCBI Taxonomy" id="2498849"/>
    <lineage>
        <taxon>Bacteria</taxon>
        <taxon>Bacillati</taxon>
        <taxon>Actinomycetota</taxon>
        <taxon>Actinomycetes</taxon>
        <taxon>Micrococcales</taxon>
        <taxon>Microbacteriaceae</taxon>
        <taxon>Labedella</taxon>
    </lineage>
</organism>
<dbReference type="Gene3D" id="3.30.70.2390">
    <property type="match status" value="1"/>
</dbReference>
<keyword evidence="2" id="KW-1133">Transmembrane helix</keyword>
<feature type="region of interest" description="Disordered" evidence="1">
    <location>
        <begin position="1"/>
        <end position="27"/>
    </location>
</feature>
<gene>
    <name evidence="4" type="ORF">ELQ90_10770</name>
</gene>
<proteinExistence type="predicted"/>
<feature type="transmembrane region" description="Helical" evidence="2">
    <location>
        <begin position="37"/>
        <end position="58"/>
    </location>
</feature>
<keyword evidence="2" id="KW-0472">Membrane</keyword>
<dbReference type="PANTHER" id="PTHR33392:SF6">
    <property type="entry name" value="POLYISOPRENYL-TEICHOIC ACID--PEPTIDOGLYCAN TEICHOIC ACID TRANSFERASE TAGU"/>
    <property type="match status" value="1"/>
</dbReference>
<keyword evidence="2" id="KW-0812">Transmembrane</keyword>
<accession>A0A444PRD0</accession>
<dbReference type="PANTHER" id="PTHR33392">
    <property type="entry name" value="POLYISOPRENYL-TEICHOIC ACID--PEPTIDOGLYCAN TEICHOIC ACID TRANSFERASE TAGU"/>
    <property type="match status" value="1"/>
</dbReference>
<evidence type="ECO:0000256" key="1">
    <source>
        <dbReference type="SAM" id="MobiDB-lite"/>
    </source>
</evidence>
<reference evidence="4 5" key="1">
    <citation type="submission" date="2018-12" db="EMBL/GenBank/DDBJ databases">
        <authorList>
            <person name="Li F."/>
        </authorList>
    </citation>
    <scope>NUCLEOTIDE SEQUENCE [LARGE SCALE GENOMIC DNA]</scope>
    <source>
        <strain evidence="4 5">11W25H-1</strain>
    </source>
</reference>
<feature type="compositionally biased region" description="Basic and acidic residues" evidence="1">
    <location>
        <begin position="1"/>
        <end position="11"/>
    </location>
</feature>
<protein>
    <submittedName>
        <fullName evidence="4">LytR family transcriptional regulator</fullName>
    </submittedName>
</protein>
<dbReference type="RefSeq" id="WP_128495293.1">
    <property type="nucleotide sequence ID" value="NZ_RZNB01000004.1"/>
</dbReference>
<evidence type="ECO:0000259" key="3">
    <source>
        <dbReference type="Pfam" id="PF13399"/>
    </source>
</evidence>
<dbReference type="Pfam" id="PF13399">
    <property type="entry name" value="LytR_C"/>
    <property type="match status" value="1"/>
</dbReference>
<evidence type="ECO:0000256" key="2">
    <source>
        <dbReference type="SAM" id="Phobius"/>
    </source>
</evidence>
<dbReference type="InterPro" id="IPR050922">
    <property type="entry name" value="LytR/CpsA/Psr_CW_biosynth"/>
</dbReference>
<sequence>MSPTHPQDRFDVTGPSGSVRIGAHRAPEPRGRRLRGFAWAAAATVVLVVIGIVGLQLITNRLDLDAVFPQQEESQAASEAPSTPAPSPAVVDPEAMVTVLNGTSTSGLAAEAVEQLSAAGWSQNIAVSNADDDSVETTTVYYQDPSQEGAARGLAEGLGVGRITLSDEFAIPVEDGEEPILQLVVVLGGDYTPPAAG</sequence>
<feature type="domain" description="LytR/CpsA/Psr regulator C-terminal" evidence="3">
    <location>
        <begin position="96"/>
        <end position="191"/>
    </location>
</feature>
<dbReference type="Proteomes" id="UP000288547">
    <property type="component" value="Unassembled WGS sequence"/>
</dbReference>
<evidence type="ECO:0000313" key="5">
    <source>
        <dbReference type="Proteomes" id="UP000288547"/>
    </source>
</evidence>
<dbReference type="EMBL" id="RZNB01000004">
    <property type="protein sequence ID" value="RWZ49833.1"/>
    <property type="molecule type" value="Genomic_DNA"/>
</dbReference>
<comment type="caution">
    <text evidence="4">The sequence shown here is derived from an EMBL/GenBank/DDBJ whole genome shotgun (WGS) entry which is preliminary data.</text>
</comment>
<evidence type="ECO:0000313" key="4">
    <source>
        <dbReference type="EMBL" id="RWZ49833.1"/>
    </source>
</evidence>
<dbReference type="InterPro" id="IPR027381">
    <property type="entry name" value="LytR/CpsA/Psr_C"/>
</dbReference>
<dbReference type="OrthoDB" id="5125199at2"/>
<name>A0A444PRD0_9MICO</name>
<dbReference type="AlphaFoldDB" id="A0A444PRD0"/>